<dbReference type="PROSITE" id="PS50041">
    <property type="entry name" value="C_TYPE_LECTIN_2"/>
    <property type="match status" value="1"/>
</dbReference>
<evidence type="ECO:0000313" key="4">
    <source>
        <dbReference type="EMBL" id="PNF18820.1"/>
    </source>
</evidence>
<reference evidence="4 5" key="1">
    <citation type="submission" date="2017-12" db="EMBL/GenBank/DDBJ databases">
        <title>Hemimetabolous genomes reveal molecular basis of termite eusociality.</title>
        <authorList>
            <person name="Harrison M.C."/>
            <person name="Jongepier E."/>
            <person name="Robertson H.M."/>
            <person name="Arning N."/>
            <person name="Bitard-Feildel T."/>
            <person name="Chao H."/>
            <person name="Childers C.P."/>
            <person name="Dinh H."/>
            <person name="Doddapaneni H."/>
            <person name="Dugan S."/>
            <person name="Gowin J."/>
            <person name="Greiner C."/>
            <person name="Han Y."/>
            <person name="Hu H."/>
            <person name="Hughes D.S.T."/>
            <person name="Huylmans A.-K."/>
            <person name="Kemena C."/>
            <person name="Kremer L.P.M."/>
            <person name="Lee S.L."/>
            <person name="Lopez-Ezquerra A."/>
            <person name="Mallet L."/>
            <person name="Monroy-Kuhn J.M."/>
            <person name="Moser A."/>
            <person name="Murali S.C."/>
            <person name="Muzny D.M."/>
            <person name="Otani S."/>
            <person name="Piulachs M.-D."/>
            <person name="Poelchau M."/>
            <person name="Qu J."/>
            <person name="Schaub F."/>
            <person name="Wada-Katsumata A."/>
            <person name="Worley K.C."/>
            <person name="Xie Q."/>
            <person name="Ylla G."/>
            <person name="Poulsen M."/>
            <person name="Gibbs R.A."/>
            <person name="Schal C."/>
            <person name="Richards S."/>
            <person name="Belles X."/>
            <person name="Korb J."/>
            <person name="Bornberg-Bauer E."/>
        </authorList>
    </citation>
    <scope>NUCLEOTIDE SEQUENCE [LARGE SCALE GENOMIC DNA]</scope>
    <source>
        <tissue evidence="4">Whole body</tissue>
    </source>
</reference>
<dbReference type="InParanoid" id="A0A2J7PR57"/>
<protein>
    <recommendedName>
        <fullName evidence="3">C-type lectin domain-containing protein</fullName>
    </recommendedName>
</protein>
<evidence type="ECO:0000256" key="2">
    <source>
        <dbReference type="SAM" id="MobiDB-lite"/>
    </source>
</evidence>
<dbReference type="SUPFAM" id="SSF56436">
    <property type="entry name" value="C-type lectin-like"/>
    <property type="match status" value="1"/>
</dbReference>
<proteinExistence type="predicted"/>
<feature type="domain" description="C-type lectin" evidence="3">
    <location>
        <begin position="188"/>
        <end position="300"/>
    </location>
</feature>
<name>A0A2J7PR57_9NEOP</name>
<feature type="compositionally biased region" description="Acidic residues" evidence="2">
    <location>
        <begin position="100"/>
        <end position="115"/>
    </location>
</feature>
<accession>A0A2J7PR57</accession>
<dbReference type="GO" id="GO:0030246">
    <property type="term" value="F:carbohydrate binding"/>
    <property type="evidence" value="ECO:0007669"/>
    <property type="project" value="UniProtKB-KW"/>
</dbReference>
<feature type="region of interest" description="Disordered" evidence="2">
    <location>
        <begin position="81"/>
        <end position="128"/>
    </location>
</feature>
<dbReference type="Gene3D" id="3.10.100.10">
    <property type="entry name" value="Mannose-Binding Protein A, subunit A"/>
    <property type="match status" value="1"/>
</dbReference>
<comment type="caution">
    <text evidence="4">The sequence shown here is derived from an EMBL/GenBank/DDBJ whole genome shotgun (WGS) entry which is preliminary data.</text>
</comment>
<evidence type="ECO:0000259" key="3">
    <source>
        <dbReference type="PROSITE" id="PS50041"/>
    </source>
</evidence>
<dbReference type="InterPro" id="IPR016186">
    <property type="entry name" value="C-type_lectin-like/link_sf"/>
</dbReference>
<gene>
    <name evidence="4" type="ORF">B7P43_G01677</name>
</gene>
<dbReference type="STRING" id="105785.A0A2J7PR57"/>
<dbReference type="AlphaFoldDB" id="A0A2J7PR57"/>
<dbReference type="CDD" id="cd00037">
    <property type="entry name" value="CLECT"/>
    <property type="match status" value="1"/>
</dbReference>
<dbReference type="PANTHER" id="PTHR22799">
    <property type="entry name" value="TETRANECTIN-RELATED"/>
    <property type="match status" value="1"/>
</dbReference>
<organism evidence="4 5">
    <name type="scientific">Cryptotermes secundus</name>
    <dbReference type="NCBI Taxonomy" id="105785"/>
    <lineage>
        <taxon>Eukaryota</taxon>
        <taxon>Metazoa</taxon>
        <taxon>Ecdysozoa</taxon>
        <taxon>Arthropoda</taxon>
        <taxon>Hexapoda</taxon>
        <taxon>Insecta</taxon>
        <taxon>Pterygota</taxon>
        <taxon>Neoptera</taxon>
        <taxon>Polyneoptera</taxon>
        <taxon>Dictyoptera</taxon>
        <taxon>Blattodea</taxon>
        <taxon>Blattoidea</taxon>
        <taxon>Termitoidae</taxon>
        <taxon>Kalotermitidae</taxon>
        <taxon>Cryptotermitinae</taxon>
        <taxon>Cryptotermes</taxon>
    </lineage>
</organism>
<keyword evidence="1" id="KW-0430">Lectin</keyword>
<dbReference type="InterPro" id="IPR016187">
    <property type="entry name" value="CTDL_fold"/>
</dbReference>
<dbReference type="OrthoDB" id="7357196at2759"/>
<keyword evidence="5" id="KW-1185">Reference proteome</keyword>
<dbReference type="EMBL" id="NEVH01022633">
    <property type="protein sequence ID" value="PNF18820.1"/>
    <property type="molecule type" value="Genomic_DNA"/>
</dbReference>
<dbReference type="Pfam" id="PF00059">
    <property type="entry name" value="Lectin_C"/>
    <property type="match status" value="1"/>
</dbReference>
<dbReference type="Proteomes" id="UP000235965">
    <property type="component" value="Unassembled WGS sequence"/>
</dbReference>
<sequence>MIIEHRHFDTRKDNHDDGIWTIKVKHTFTKYPDETSIREPENEAFGQSLSTTSNKIDKSKILTDDMVVNDSAQDIATIPDHTFVGGDRTEAKPTLSSNDISEETEPSYEDPLPEEAEVKRNETPDYNQNTRDEQEKFMTAEERSDVMRRFLRSGFIAHDITEHEKYHKGYRFYPGIGWLKLNTSDWQWPEARAACEEDGGYLTIPDTMQKIRVLSQVLKDNVDVLRHAVLKNQAFVGVFYPDRSRKPTTVLGELFQMVNDSAWFPNEPNNAPPGEDCITLHLEGKMRDVPCSYTLPFLCQID</sequence>
<evidence type="ECO:0000256" key="1">
    <source>
        <dbReference type="ARBA" id="ARBA00022734"/>
    </source>
</evidence>
<dbReference type="SMART" id="SM00034">
    <property type="entry name" value="CLECT"/>
    <property type="match status" value="1"/>
</dbReference>
<dbReference type="PANTHER" id="PTHR22799:SF6">
    <property type="entry name" value="C-TYPE LECTIN DOMAIN FAMILY 4 MEMBER M-LIKE"/>
    <property type="match status" value="1"/>
</dbReference>
<dbReference type="InterPro" id="IPR051663">
    <property type="entry name" value="CLec_Tetranectin-domain"/>
</dbReference>
<evidence type="ECO:0000313" key="5">
    <source>
        <dbReference type="Proteomes" id="UP000235965"/>
    </source>
</evidence>
<dbReference type="InterPro" id="IPR001304">
    <property type="entry name" value="C-type_lectin-like"/>
</dbReference>